<gene>
    <name evidence="1" type="ORF">SDC9_175056</name>
</gene>
<sequence length="214" mass="24201">MALNGRQKVRIGATLENQHLPALEFVPRKEEAVFLRQNCDAAVVVRRNRDDLKHLVAEVYARTVRQHAGFVVGKRFLRGPLFVNRRKPVFAVALRRFPHPGFRPAAVSAGMVEVPVRIDHHDRQVRLLLHHRANVSFAISGIDQHRLTLPDEQILKILPSVRENPKVRANQPAAVEQPVYGCVFVAHAGLCSGVTESKEYRFSICAGCWIRMLE</sequence>
<protein>
    <submittedName>
        <fullName evidence="1">Uncharacterized protein</fullName>
    </submittedName>
</protein>
<dbReference type="EMBL" id="VSSQ01077604">
    <property type="protein sequence ID" value="MPN27622.1"/>
    <property type="molecule type" value="Genomic_DNA"/>
</dbReference>
<organism evidence="1">
    <name type="scientific">bioreactor metagenome</name>
    <dbReference type="NCBI Taxonomy" id="1076179"/>
    <lineage>
        <taxon>unclassified sequences</taxon>
        <taxon>metagenomes</taxon>
        <taxon>ecological metagenomes</taxon>
    </lineage>
</organism>
<evidence type="ECO:0000313" key="1">
    <source>
        <dbReference type="EMBL" id="MPN27622.1"/>
    </source>
</evidence>
<dbReference type="AlphaFoldDB" id="A0A645GNZ0"/>
<comment type="caution">
    <text evidence="1">The sequence shown here is derived from an EMBL/GenBank/DDBJ whole genome shotgun (WGS) entry which is preliminary data.</text>
</comment>
<proteinExistence type="predicted"/>
<name>A0A645GNZ0_9ZZZZ</name>
<reference evidence="1" key="1">
    <citation type="submission" date="2019-08" db="EMBL/GenBank/DDBJ databases">
        <authorList>
            <person name="Kucharzyk K."/>
            <person name="Murdoch R.W."/>
            <person name="Higgins S."/>
            <person name="Loffler F."/>
        </authorList>
    </citation>
    <scope>NUCLEOTIDE SEQUENCE</scope>
</reference>
<accession>A0A645GNZ0</accession>